<dbReference type="Proteomes" id="UP000799440">
    <property type="component" value="Unassembled WGS sequence"/>
</dbReference>
<sequence>MIKTILLIIVTIFVPPLGVLAVAGCGIDFIINILLTCLGYFPGHIHAFYLEYVYYKKRDEARAGIYTSRAPGVYSEKVQQGGYPYRSGSGNTWSGQPNNPGSTTTAGTNNANVPLPTSAPRSVETGVTTPVGTGTTGVTNAPGMTGGTGTGTETGTGTGGYTTTSTGANAVGTGTMNTETAAVNTGPGTVTSGTGPGMYGNASVPPTGYSGSGVPGTTGGANVGVTGNGEPGQVYQGYLPSDVPPPPPQSHGKLGGLGSTG</sequence>
<evidence type="ECO:0000256" key="6">
    <source>
        <dbReference type="SAM" id="MobiDB-lite"/>
    </source>
</evidence>
<dbReference type="AlphaFoldDB" id="A0A6A6VA68"/>
<dbReference type="PANTHER" id="PTHR21659:SF42">
    <property type="entry name" value="UPF0057 MEMBRANE PROTEIN ZK632.10-RELATED"/>
    <property type="match status" value="1"/>
</dbReference>
<evidence type="ECO:0000313" key="8">
    <source>
        <dbReference type="EMBL" id="KAF2746181.1"/>
    </source>
</evidence>
<feature type="compositionally biased region" description="Low complexity" evidence="6">
    <location>
        <begin position="97"/>
        <end position="112"/>
    </location>
</feature>
<comment type="similarity">
    <text evidence="2">Belongs to the UPF0057 (PMP3) family.</text>
</comment>
<keyword evidence="9" id="KW-1185">Reference proteome</keyword>
<evidence type="ECO:0000313" key="9">
    <source>
        <dbReference type="Proteomes" id="UP000799440"/>
    </source>
</evidence>
<evidence type="ECO:0000256" key="2">
    <source>
        <dbReference type="ARBA" id="ARBA00009530"/>
    </source>
</evidence>
<dbReference type="OrthoDB" id="2152119at2759"/>
<reference evidence="8" key="1">
    <citation type="journal article" date="2020" name="Stud. Mycol.">
        <title>101 Dothideomycetes genomes: a test case for predicting lifestyles and emergence of pathogens.</title>
        <authorList>
            <person name="Haridas S."/>
            <person name="Albert R."/>
            <person name="Binder M."/>
            <person name="Bloem J."/>
            <person name="Labutti K."/>
            <person name="Salamov A."/>
            <person name="Andreopoulos B."/>
            <person name="Baker S."/>
            <person name="Barry K."/>
            <person name="Bills G."/>
            <person name="Bluhm B."/>
            <person name="Cannon C."/>
            <person name="Castanera R."/>
            <person name="Culley D."/>
            <person name="Daum C."/>
            <person name="Ezra D."/>
            <person name="Gonzalez J."/>
            <person name="Henrissat B."/>
            <person name="Kuo A."/>
            <person name="Liang C."/>
            <person name="Lipzen A."/>
            <person name="Lutzoni F."/>
            <person name="Magnuson J."/>
            <person name="Mondo S."/>
            <person name="Nolan M."/>
            <person name="Ohm R."/>
            <person name="Pangilinan J."/>
            <person name="Park H.-J."/>
            <person name="Ramirez L."/>
            <person name="Alfaro M."/>
            <person name="Sun H."/>
            <person name="Tritt A."/>
            <person name="Yoshinaga Y."/>
            <person name="Zwiers L.-H."/>
            <person name="Turgeon B."/>
            <person name="Goodwin S."/>
            <person name="Spatafora J."/>
            <person name="Crous P."/>
            <person name="Grigoriev I."/>
        </authorList>
    </citation>
    <scope>NUCLEOTIDE SEQUENCE</scope>
    <source>
        <strain evidence="8">CBS 119925</strain>
    </source>
</reference>
<dbReference type="EMBL" id="MU006579">
    <property type="protein sequence ID" value="KAF2746181.1"/>
    <property type="molecule type" value="Genomic_DNA"/>
</dbReference>
<feature type="region of interest" description="Disordered" evidence="6">
    <location>
        <begin position="182"/>
        <end position="261"/>
    </location>
</feature>
<evidence type="ECO:0000256" key="3">
    <source>
        <dbReference type="ARBA" id="ARBA00022692"/>
    </source>
</evidence>
<keyword evidence="3" id="KW-0812">Transmembrane</keyword>
<dbReference type="InterPro" id="IPR000612">
    <property type="entry name" value="PMP3"/>
</dbReference>
<organism evidence="8 9">
    <name type="scientific">Sporormia fimetaria CBS 119925</name>
    <dbReference type="NCBI Taxonomy" id="1340428"/>
    <lineage>
        <taxon>Eukaryota</taxon>
        <taxon>Fungi</taxon>
        <taxon>Dikarya</taxon>
        <taxon>Ascomycota</taxon>
        <taxon>Pezizomycotina</taxon>
        <taxon>Dothideomycetes</taxon>
        <taxon>Pleosporomycetidae</taxon>
        <taxon>Pleosporales</taxon>
        <taxon>Sporormiaceae</taxon>
        <taxon>Sporormia</taxon>
    </lineage>
</organism>
<keyword evidence="5" id="KW-0472">Membrane</keyword>
<dbReference type="Pfam" id="PF01679">
    <property type="entry name" value="Pmp3"/>
    <property type="match status" value="1"/>
</dbReference>
<feature type="signal peptide" evidence="7">
    <location>
        <begin position="1"/>
        <end position="21"/>
    </location>
</feature>
<accession>A0A6A6VA68</accession>
<dbReference type="PROSITE" id="PS51257">
    <property type="entry name" value="PROKAR_LIPOPROTEIN"/>
    <property type="match status" value="1"/>
</dbReference>
<evidence type="ECO:0000256" key="4">
    <source>
        <dbReference type="ARBA" id="ARBA00022989"/>
    </source>
</evidence>
<gene>
    <name evidence="8" type="ORF">M011DRAFT_478559</name>
</gene>
<keyword evidence="7" id="KW-0732">Signal</keyword>
<dbReference type="PROSITE" id="PS01309">
    <property type="entry name" value="UPF0057"/>
    <property type="match status" value="1"/>
</dbReference>
<feature type="region of interest" description="Disordered" evidence="6">
    <location>
        <begin position="85"/>
        <end position="160"/>
    </location>
</feature>
<dbReference type="PANTHER" id="PTHR21659">
    <property type="entry name" value="HYDROPHOBIC PROTEIN RCI2 LOW TEMPERATURE AND SALT RESPONSIVE PROTEIN LTI6 -RELATED"/>
    <property type="match status" value="1"/>
</dbReference>
<feature type="compositionally biased region" description="Gly residues" evidence="6">
    <location>
        <begin position="210"/>
        <end position="230"/>
    </location>
</feature>
<proteinExistence type="inferred from homology"/>
<feature type="chain" id="PRO_5025328874" evidence="7">
    <location>
        <begin position="22"/>
        <end position="261"/>
    </location>
</feature>
<evidence type="ECO:0000256" key="1">
    <source>
        <dbReference type="ARBA" id="ARBA00004370"/>
    </source>
</evidence>
<name>A0A6A6VA68_9PLEO</name>
<keyword evidence="4" id="KW-1133">Transmembrane helix</keyword>
<comment type="subcellular location">
    <subcellularLocation>
        <location evidence="1">Membrane</location>
    </subcellularLocation>
</comment>
<feature type="compositionally biased region" description="Gly residues" evidence="6">
    <location>
        <begin position="144"/>
        <end position="160"/>
    </location>
</feature>
<dbReference type="GO" id="GO:0016020">
    <property type="term" value="C:membrane"/>
    <property type="evidence" value="ECO:0007669"/>
    <property type="project" value="UniProtKB-SubCell"/>
</dbReference>
<feature type="compositionally biased region" description="Low complexity" evidence="6">
    <location>
        <begin position="123"/>
        <end position="139"/>
    </location>
</feature>
<evidence type="ECO:0000256" key="7">
    <source>
        <dbReference type="SAM" id="SignalP"/>
    </source>
</evidence>
<evidence type="ECO:0000256" key="5">
    <source>
        <dbReference type="ARBA" id="ARBA00023136"/>
    </source>
</evidence>
<protein>
    <submittedName>
        <fullName evidence="8">UPF0057-domain-containing protein</fullName>
    </submittedName>
</protein>